<comment type="caution">
    <text evidence="2">The sequence shown here is derived from an EMBL/GenBank/DDBJ whole genome shotgun (WGS) entry which is preliminary data.</text>
</comment>
<evidence type="ECO:0008006" key="4">
    <source>
        <dbReference type="Google" id="ProtNLM"/>
    </source>
</evidence>
<evidence type="ECO:0000313" key="3">
    <source>
        <dbReference type="Proteomes" id="UP001058974"/>
    </source>
</evidence>
<feature type="region of interest" description="Disordered" evidence="1">
    <location>
        <begin position="32"/>
        <end position="62"/>
    </location>
</feature>
<proteinExistence type="predicted"/>
<protein>
    <recommendedName>
        <fullName evidence="4">MULE transposase domain-containing protein</fullName>
    </recommendedName>
</protein>
<dbReference type="PANTHER" id="PTHR31973:SF195">
    <property type="entry name" value="MUDR FAMILY TRANSPOSASE"/>
    <property type="match status" value="1"/>
</dbReference>
<name>A0A9D5A3M8_PEA</name>
<dbReference type="AlphaFoldDB" id="A0A9D5A3M8"/>
<keyword evidence="3" id="KW-1185">Reference proteome</keyword>
<evidence type="ECO:0000313" key="2">
    <source>
        <dbReference type="EMBL" id="KAI5394026.1"/>
    </source>
</evidence>
<dbReference type="EMBL" id="JAMSHJ010000006">
    <property type="protein sequence ID" value="KAI5394026.1"/>
    <property type="molecule type" value="Genomic_DNA"/>
</dbReference>
<evidence type="ECO:0000256" key="1">
    <source>
        <dbReference type="SAM" id="MobiDB-lite"/>
    </source>
</evidence>
<dbReference type="PANTHER" id="PTHR31973">
    <property type="entry name" value="POLYPROTEIN, PUTATIVE-RELATED"/>
    <property type="match status" value="1"/>
</dbReference>
<feature type="compositionally biased region" description="Acidic residues" evidence="1">
    <location>
        <begin position="46"/>
        <end position="62"/>
    </location>
</feature>
<organism evidence="2 3">
    <name type="scientific">Pisum sativum</name>
    <name type="common">Garden pea</name>
    <name type="synonym">Lathyrus oleraceus</name>
    <dbReference type="NCBI Taxonomy" id="3888"/>
    <lineage>
        <taxon>Eukaryota</taxon>
        <taxon>Viridiplantae</taxon>
        <taxon>Streptophyta</taxon>
        <taxon>Embryophyta</taxon>
        <taxon>Tracheophyta</taxon>
        <taxon>Spermatophyta</taxon>
        <taxon>Magnoliopsida</taxon>
        <taxon>eudicotyledons</taxon>
        <taxon>Gunneridae</taxon>
        <taxon>Pentapetalae</taxon>
        <taxon>rosids</taxon>
        <taxon>fabids</taxon>
        <taxon>Fabales</taxon>
        <taxon>Fabaceae</taxon>
        <taxon>Papilionoideae</taxon>
        <taxon>50 kb inversion clade</taxon>
        <taxon>NPAAA clade</taxon>
        <taxon>Hologalegina</taxon>
        <taxon>IRL clade</taxon>
        <taxon>Fabeae</taxon>
        <taxon>Lathyrus</taxon>
    </lineage>
</organism>
<dbReference type="Gramene" id="Psat06G0093100-T1">
    <property type="protein sequence ID" value="KAI5394026.1"/>
    <property type="gene ID" value="KIW84_060931"/>
</dbReference>
<accession>A0A9D5A3M8</accession>
<gene>
    <name evidence="2" type="ORF">KIW84_060931</name>
</gene>
<reference evidence="2 3" key="1">
    <citation type="journal article" date="2022" name="Nat. Genet.">
        <title>Improved pea reference genome and pan-genome highlight genomic features and evolutionary characteristics.</title>
        <authorList>
            <person name="Yang T."/>
            <person name="Liu R."/>
            <person name="Luo Y."/>
            <person name="Hu S."/>
            <person name="Wang D."/>
            <person name="Wang C."/>
            <person name="Pandey M.K."/>
            <person name="Ge S."/>
            <person name="Xu Q."/>
            <person name="Li N."/>
            <person name="Li G."/>
            <person name="Huang Y."/>
            <person name="Saxena R.K."/>
            <person name="Ji Y."/>
            <person name="Li M."/>
            <person name="Yan X."/>
            <person name="He Y."/>
            <person name="Liu Y."/>
            <person name="Wang X."/>
            <person name="Xiang C."/>
            <person name="Varshney R.K."/>
            <person name="Ding H."/>
            <person name="Gao S."/>
            <person name="Zong X."/>
        </authorList>
    </citation>
    <scope>NUCLEOTIDE SEQUENCE [LARGE SCALE GENOMIC DNA]</scope>
    <source>
        <strain evidence="2 3">cv. Zhongwan 6</strain>
    </source>
</reference>
<dbReference type="Proteomes" id="UP001058974">
    <property type="component" value="Chromosome 6"/>
</dbReference>
<sequence length="254" mass="28504">MFATVPLCDSPIMRIYILSGMKAVGADEIVEEDESGEFDPQGSDDVNPEEEAEVDVVDEEEETEIQVDHMLNNDIEDDDQPSPIPPSHVYNPPQHMTNMDMHDDETSTSVFYNPYVIECRNILCKFRLAASYKKKKDSWEIASIDPPHSCIATNVEQDHRKLSIALICQDILPLVNKDPSVKVIESLSLFWAFDPCIKGFAFYKPIIQIAGTCLYSKYRGTLLMAVAQDDNNNVFPIAFALVEGETAGGWGFFL</sequence>